<dbReference type="EMBL" id="CAVMJV010000047">
    <property type="protein sequence ID" value="CAK5082541.1"/>
    <property type="molecule type" value="Genomic_DNA"/>
</dbReference>
<comment type="caution">
    <text evidence="1">The sequence shown here is derived from an EMBL/GenBank/DDBJ whole genome shotgun (WGS) entry which is preliminary data.</text>
</comment>
<proteinExistence type="predicted"/>
<evidence type="ECO:0000313" key="2">
    <source>
        <dbReference type="Proteomes" id="UP001497535"/>
    </source>
</evidence>
<keyword evidence="2" id="KW-1185">Reference proteome</keyword>
<name>A0ACB0ZUE8_MELEN</name>
<organism evidence="1 2">
    <name type="scientific">Meloidogyne enterolobii</name>
    <name type="common">Root-knot nematode worm</name>
    <name type="synonym">Meloidogyne mayaguensis</name>
    <dbReference type="NCBI Taxonomy" id="390850"/>
    <lineage>
        <taxon>Eukaryota</taxon>
        <taxon>Metazoa</taxon>
        <taxon>Ecdysozoa</taxon>
        <taxon>Nematoda</taxon>
        <taxon>Chromadorea</taxon>
        <taxon>Rhabditida</taxon>
        <taxon>Tylenchina</taxon>
        <taxon>Tylenchomorpha</taxon>
        <taxon>Tylenchoidea</taxon>
        <taxon>Meloidogynidae</taxon>
        <taxon>Meloidogyninae</taxon>
        <taxon>Meloidogyne</taxon>
    </lineage>
</organism>
<reference evidence="1" key="1">
    <citation type="submission" date="2023-11" db="EMBL/GenBank/DDBJ databases">
        <authorList>
            <person name="Poullet M."/>
        </authorList>
    </citation>
    <scope>NUCLEOTIDE SEQUENCE</scope>
    <source>
        <strain evidence="1">E1834</strain>
    </source>
</reference>
<protein>
    <submittedName>
        <fullName evidence="1">Uncharacterized protein</fullName>
    </submittedName>
</protein>
<gene>
    <name evidence="1" type="ORF">MENTE1834_LOCUS29832</name>
</gene>
<evidence type="ECO:0000313" key="1">
    <source>
        <dbReference type="EMBL" id="CAK5082541.1"/>
    </source>
</evidence>
<dbReference type="Proteomes" id="UP001497535">
    <property type="component" value="Unassembled WGS sequence"/>
</dbReference>
<sequence>MSLKFFLKKFFNGVLAVFVILNKILRHTFFKLFFFIFILQNCIDYLKLLHYSFPSLQFVHHFFIFPVFFKTN</sequence>
<accession>A0ACB0ZUE8</accession>